<keyword evidence="11" id="KW-1185">Reference proteome</keyword>
<dbReference type="Proteomes" id="UP001596106">
    <property type="component" value="Unassembled WGS sequence"/>
</dbReference>
<dbReference type="Gene3D" id="3.30.450.20">
    <property type="entry name" value="PAS domain"/>
    <property type="match status" value="1"/>
</dbReference>
<dbReference type="SMART" id="SM00028">
    <property type="entry name" value="TPR"/>
    <property type="match status" value="2"/>
</dbReference>
<dbReference type="InterPro" id="IPR019734">
    <property type="entry name" value="TPR_rpt"/>
</dbReference>
<dbReference type="InterPro" id="IPR003594">
    <property type="entry name" value="HATPase_dom"/>
</dbReference>
<sequence>MLLLGLTLPTFYLGAQRTLSTRADHLLTLSRFQKPDTSAVLRLVELAHAYVIKRGEAAGDLDTALGLSQQAFRLSRLLGYRRGEGLSYLTAAQANREKGNKLKGRHLTRLASDLLLTYGSLQNQADLYIEQAAYYTVSNEDLKKQIALYETIVPLLRQAGNKVNLADALKYRGDLYQLQSNNVQALKDLHQALELYQSAGHTKLHEIYDLIGFVSSKIGNYEAGVKYGLLALKTVEASGETHKLAKIYSRLGNTYHELNKPREALFYFNKSLLSARTQYGQSTIIVLATTISAILENVGGKPLQSLGLEDAMAHLREVVRRRPEDRNDIDCRMAVAACYVNYYSKLHHLFARAKPYADQLEAMLESNLGIDYHLYIHGVLIPYYVTGKQYEKARTLLVLNEKLCRQARYAKELSINHWWWFKLDSTQASLSSAISHYQRYNALNDSLINASTKQQTALLEVQFKTQEKETNIQLLRQQSELQKSELQKEQATRNLVIAGASMLFLLLAWSYNRYRLKQRNNQQLRIQQEQINLKNDYLQLVLSEKNHLLAEKEWMFKEIHHRVKNNLQVVMSLLNAQARFLSDNAALAAIQDSQHRVQAMALIHQKLYQADQVARIDMSAYIQDVIAYLHDSYNPQQTITFELDVDRIELDVSQAVPLGLIINEAITNALKYAFPQGRAGRLSLALHQRADRAYELRISDDGVGLPADFDPKQSRSLGMTLMHGFSQQLGGELNLSSGAGLQISLVFKEEQLSPVYSGVDYAY</sequence>
<protein>
    <recommendedName>
        <fullName evidence="2">histidine kinase</fullName>
        <ecNumber evidence="2">2.7.13.3</ecNumber>
    </recommendedName>
</protein>
<dbReference type="EC" id="2.7.13.3" evidence="2"/>
<dbReference type="RefSeq" id="WP_379840379.1">
    <property type="nucleotide sequence ID" value="NZ_JBHSMA010000001.1"/>
</dbReference>
<dbReference type="GO" id="GO:0016301">
    <property type="term" value="F:kinase activity"/>
    <property type="evidence" value="ECO:0007669"/>
    <property type="project" value="UniProtKB-KW"/>
</dbReference>
<evidence type="ECO:0000256" key="5">
    <source>
        <dbReference type="ARBA" id="ARBA00022741"/>
    </source>
</evidence>
<keyword evidence="4" id="KW-0808">Transferase</keyword>
<evidence type="ECO:0000313" key="10">
    <source>
        <dbReference type="EMBL" id="MFC5407695.1"/>
    </source>
</evidence>
<keyword evidence="8" id="KW-0802">TPR repeat</keyword>
<dbReference type="InterPro" id="IPR011990">
    <property type="entry name" value="TPR-like_helical_dom_sf"/>
</dbReference>
<evidence type="ECO:0000259" key="9">
    <source>
        <dbReference type="PROSITE" id="PS50109"/>
    </source>
</evidence>
<dbReference type="PANTHER" id="PTHR41523">
    <property type="entry name" value="TWO-COMPONENT SYSTEM SENSOR PROTEIN"/>
    <property type="match status" value="1"/>
</dbReference>
<comment type="catalytic activity">
    <reaction evidence="1">
        <text>ATP + protein L-histidine = ADP + protein N-phospho-L-histidine.</text>
        <dbReference type="EC" id="2.7.13.3"/>
    </reaction>
</comment>
<comment type="caution">
    <text evidence="10">The sequence shown here is derived from an EMBL/GenBank/DDBJ whole genome shotgun (WGS) entry which is preliminary data.</text>
</comment>
<dbReference type="Pfam" id="PF07568">
    <property type="entry name" value="HisKA_2"/>
    <property type="match status" value="1"/>
</dbReference>
<evidence type="ECO:0000256" key="4">
    <source>
        <dbReference type="ARBA" id="ARBA00022679"/>
    </source>
</evidence>
<dbReference type="SUPFAM" id="SSF55874">
    <property type="entry name" value="ATPase domain of HSP90 chaperone/DNA topoisomerase II/histidine kinase"/>
    <property type="match status" value="1"/>
</dbReference>
<dbReference type="Pfam" id="PF13424">
    <property type="entry name" value="TPR_12"/>
    <property type="match status" value="1"/>
</dbReference>
<dbReference type="InterPro" id="IPR005467">
    <property type="entry name" value="His_kinase_dom"/>
</dbReference>
<feature type="repeat" description="TPR" evidence="8">
    <location>
        <begin position="245"/>
        <end position="278"/>
    </location>
</feature>
<dbReference type="PROSITE" id="PS50109">
    <property type="entry name" value="HIS_KIN"/>
    <property type="match status" value="1"/>
</dbReference>
<organism evidence="10 11">
    <name type="scientific">Larkinella bovis</name>
    <dbReference type="NCBI Taxonomy" id="683041"/>
    <lineage>
        <taxon>Bacteria</taxon>
        <taxon>Pseudomonadati</taxon>
        <taxon>Bacteroidota</taxon>
        <taxon>Cytophagia</taxon>
        <taxon>Cytophagales</taxon>
        <taxon>Spirosomataceae</taxon>
        <taxon>Larkinella</taxon>
    </lineage>
</organism>
<feature type="domain" description="Histidine kinase" evidence="9">
    <location>
        <begin position="558"/>
        <end position="751"/>
    </location>
</feature>
<accession>A0ABW0I2F7</accession>
<dbReference type="Gene3D" id="1.25.40.10">
    <property type="entry name" value="Tetratricopeptide repeat domain"/>
    <property type="match status" value="1"/>
</dbReference>
<evidence type="ECO:0000256" key="6">
    <source>
        <dbReference type="ARBA" id="ARBA00022777"/>
    </source>
</evidence>
<keyword evidence="3" id="KW-0597">Phosphoprotein</keyword>
<reference evidence="11" key="1">
    <citation type="journal article" date="2019" name="Int. J. Syst. Evol. Microbiol.">
        <title>The Global Catalogue of Microorganisms (GCM) 10K type strain sequencing project: providing services to taxonomists for standard genome sequencing and annotation.</title>
        <authorList>
            <consortium name="The Broad Institute Genomics Platform"/>
            <consortium name="The Broad Institute Genome Sequencing Center for Infectious Disease"/>
            <person name="Wu L."/>
            <person name="Ma J."/>
        </authorList>
    </citation>
    <scope>NUCLEOTIDE SEQUENCE [LARGE SCALE GENOMIC DNA]</scope>
    <source>
        <strain evidence="11">CCUG 55250</strain>
    </source>
</reference>
<dbReference type="PANTHER" id="PTHR41523:SF8">
    <property type="entry name" value="ETHYLENE RESPONSE SENSOR PROTEIN"/>
    <property type="match status" value="1"/>
</dbReference>
<dbReference type="EMBL" id="JBHSMA010000001">
    <property type="protein sequence ID" value="MFC5407695.1"/>
    <property type="molecule type" value="Genomic_DNA"/>
</dbReference>
<dbReference type="SUPFAM" id="SSF48452">
    <property type="entry name" value="TPR-like"/>
    <property type="match status" value="2"/>
</dbReference>
<keyword evidence="7" id="KW-0067">ATP-binding</keyword>
<evidence type="ECO:0000256" key="2">
    <source>
        <dbReference type="ARBA" id="ARBA00012438"/>
    </source>
</evidence>
<keyword evidence="6 10" id="KW-0418">Kinase</keyword>
<evidence type="ECO:0000256" key="1">
    <source>
        <dbReference type="ARBA" id="ARBA00000085"/>
    </source>
</evidence>
<evidence type="ECO:0000256" key="7">
    <source>
        <dbReference type="ARBA" id="ARBA00022840"/>
    </source>
</evidence>
<dbReference type="InterPro" id="IPR036890">
    <property type="entry name" value="HATPase_C_sf"/>
</dbReference>
<gene>
    <name evidence="10" type="ORF">ACFPMF_00120</name>
</gene>
<evidence type="ECO:0000256" key="3">
    <source>
        <dbReference type="ARBA" id="ARBA00022553"/>
    </source>
</evidence>
<dbReference type="PROSITE" id="PS50005">
    <property type="entry name" value="TPR"/>
    <property type="match status" value="1"/>
</dbReference>
<dbReference type="SMART" id="SM00387">
    <property type="entry name" value="HATPase_c"/>
    <property type="match status" value="1"/>
</dbReference>
<proteinExistence type="predicted"/>
<dbReference type="InterPro" id="IPR011495">
    <property type="entry name" value="Sig_transdc_His_kin_sub2_dim/P"/>
</dbReference>
<evidence type="ECO:0000256" key="8">
    <source>
        <dbReference type="PROSITE-ProRule" id="PRU00339"/>
    </source>
</evidence>
<dbReference type="Gene3D" id="3.30.565.10">
    <property type="entry name" value="Histidine kinase-like ATPase, C-terminal domain"/>
    <property type="match status" value="1"/>
</dbReference>
<dbReference type="Pfam" id="PF02518">
    <property type="entry name" value="HATPase_c"/>
    <property type="match status" value="1"/>
</dbReference>
<evidence type="ECO:0000313" key="11">
    <source>
        <dbReference type="Proteomes" id="UP001596106"/>
    </source>
</evidence>
<name>A0ABW0I2F7_9BACT</name>
<keyword evidence="5" id="KW-0547">Nucleotide-binding</keyword>